<sequence>MGYQARSDKGLEKNSAPGFFQQPGAAQINIGTQIARSQMNLKCLVSLACITSGAAIFLPTCVPAQDTGSSGWDWSAEAYFWGADLGGETTSGSDVSLSIDDILGNLKFALMATLGATRGNWALFADALYIDIGESNSATATSGPFSAEVRGTIDLKAFATTFGAGYQIAETSSTKLHAAGGIRYLWFDGTVEVDATEAIFGFPIAGQTLREKSVATNWDAVIGLRGTTGFGERWYVSYYADIGTGESDLTWQAVASAGYRMGWGDLVIGYRHLAWDLDRFGPFDELELSGPFLGAKFTF</sequence>
<name>A0ABT2WYI7_9RHOB</name>
<reference evidence="1 2" key="1">
    <citation type="submission" date="2022-10" db="EMBL/GenBank/DDBJ databases">
        <title>Defluviimonas sp. nov., isolated from ocean surface sediments.</title>
        <authorList>
            <person name="He W."/>
            <person name="Wang L."/>
            <person name="Zhang D.-F."/>
        </authorList>
    </citation>
    <scope>NUCLEOTIDE SEQUENCE [LARGE SCALE GENOMIC DNA]</scope>
    <source>
        <strain evidence="1 2">WL0024</strain>
    </source>
</reference>
<comment type="caution">
    <text evidence="1">The sequence shown here is derived from an EMBL/GenBank/DDBJ whole genome shotgun (WGS) entry which is preliminary data.</text>
</comment>
<dbReference type="RefSeq" id="WP_263332646.1">
    <property type="nucleotide sequence ID" value="NZ_JAOVQO010000001.1"/>
</dbReference>
<keyword evidence="2" id="KW-1185">Reference proteome</keyword>
<gene>
    <name evidence="1" type="ORF">OEZ60_01890</name>
</gene>
<dbReference type="Proteomes" id="UP001209535">
    <property type="component" value="Unassembled WGS sequence"/>
</dbReference>
<evidence type="ECO:0008006" key="3">
    <source>
        <dbReference type="Google" id="ProtNLM"/>
    </source>
</evidence>
<organism evidence="1 2">
    <name type="scientific">Albidovulum salinarum</name>
    <dbReference type="NCBI Taxonomy" id="2984153"/>
    <lineage>
        <taxon>Bacteria</taxon>
        <taxon>Pseudomonadati</taxon>
        <taxon>Pseudomonadota</taxon>
        <taxon>Alphaproteobacteria</taxon>
        <taxon>Rhodobacterales</taxon>
        <taxon>Paracoccaceae</taxon>
        <taxon>Albidovulum</taxon>
    </lineage>
</organism>
<dbReference type="EMBL" id="JAOVQO010000001">
    <property type="protein sequence ID" value="MCU9846749.1"/>
    <property type="molecule type" value="Genomic_DNA"/>
</dbReference>
<protein>
    <recommendedName>
        <fullName evidence="3">Outer membrane protein beta-barrel domain-containing protein</fullName>
    </recommendedName>
</protein>
<accession>A0ABT2WYI7</accession>
<evidence type="ECO:0000313" key="2">
    <source>
        <dbReference type="Proteomes" id="UP001209535"/>
    </source>
</evidence>
<evidence type="ECO:0000313" key="1">
    <source>
        <dbReference type="EMBL" id="MCU9846749.1"/>
    </source>
</evidence>
<proteinExistence type="predicted"/>